<protein>
    <submittedName>
        <fullName evidence="1">Uncharacterized protein</fullName>
    </submittedName>
</protein>
<name>A0A0E9SYI6_ANGAN</name>
<reference evidence="1" key="1">
    <citation type="submission" date="2014-11" db="EMBL/GenBank/DDBJ databases">
        <authorList>
            <person name="Amaro Gonzalez C."/>
        </authorList>
    </citation>
    <scope>NUCLEOTIDE SEQUENCE</scope>
</reference>
<proteinExistence type="predicted"/>
<reference evidence="1" key="2">
    <citation type="journal article" date="2015" name="Fish Shellfish Immunol.">
        <title>Early steps in the European eel (Anguilla anguilla)-Vibrio vulnificus interaction in the gills: Role of the RtxA13 toxin.</title>
        <authorList>
            <person name="Callol A."/>
            <person name="Pajuelo D."/>
            <person name="Ebbesson L."/>
            <person name="Teles M."/>
            <person name="MacKenzie S."/>
            <person name="Amaro C."/>
        </authorList>
    </citation>
    <scope>NUCLEOTIDE SEQUENCE</scope>
</reference>
<organism evidence="1">
    <name type="scientific">Anguilla anguilla</name>
    <name type="common">European freshwater eel</name>
    <name type="synonym">Muraena anguilla</name>
    <dbReference type="NCBI Taxonomy" id="7936"/>
    <lineage>
        <taxon>Eukaryota</taxon>
        <taxon>Metazoa</taxon>
        <taxon>Chordata</taxon>
        <taxon>Craniata</taxon>
        <taxon>Vertebrata</taxon>
        <taxon>Euteleostomi</taxon>
        <taxon>Actinopterygii</taxon>
        <taxon>Neopterygii</taxon>
        <taxon>Teleostei</taxon>
        <taxon>Anguilliformes</taxon>
        <taxon>Anguillidae</taxon>
        <taxon>Anguilla</taxon>
    </lineage>
</organism>
<dbReference type="EMBL" id="GBXM01062270">
    <property type="protein sequence ID" value="JAH46307.1"/>
    <property type="molecule type" value="Transcribed_RNA"/>
</dbReference>
<evidence type="ECO:0000313" key="1">
    <source>
        <dbReference type="EMBL" id="JAH46307.1"/>
    </source>
</evidence>
<sequence>MYYGHYTNEGSLCLLLLRKSFTAFQKVTPSLLTARLTDVVSVVGLSRELFSLKISVCPEGHIFHPE</sequence>
<dbReference type="AlphaFoldDB" id="A0A0E9SYI6"/>
<accession>A0A0E9SYI6</accession>